<proteinExistence type="inferred from homology"/>
<comment type="similarity">
    <text evidence="1">Belongs to the N-acylglucosamine 2-epimerase family.</text>
</comment>
<dbReference type="Pfam" id="PF07221">
    <property type="entry name" value="GlcNAc_2-epim"/>
    <property type="match status" value="1"/>
</dbReference>
<dbReference type="GO" id="GO:0016853">
    <property type="term" value="F:isomerase activity"/>
    <property type="evidence" value="ECO:0007669"/>
    <property type="project" value="UniProtKB-KW"/>
</dbReference>
<keyword evidence="4" id="KW-1185">Reference proteome</keyword>
<protein>
    <submittedName>
        <fullName evidence="3">N-acylglucosamine 2-epimerase</fullName>
    </submittedName>
</protein>
<evidence type="ECO:0000313" key="3">
    <source>
        <dbReference type="EMBL" id="GFZ86690.1"/>
    </source>
</evidence>
<evidence type="ECO:0000256" key="2">
    <source>
        <dbReference type="ARBA" id="ARBA00023235"/>
    </source>
</evidence>
<dbReference type="InterPro" id="IPR008928">
    <property type="entry name" value="6-hairpin_glycosidase_sf"/>
</dbReference>
<name>A0A8J2TPG7_9BACI</name>
<dbReference type="GO" id="GO:0005975">
    <property type="term" value="P:carbohydrate metabolic process"/>
    <property type="evidence" value="ECO:0007669"/>
    <property type="project" value="InterPro"/>
</dbReference>
<dbReference type="Proteomes" id="UP000602050">
    <property type="component" value="Unassembled WGS sequence"/>
</dbReference>
<evidence type="ECO:0000256" key="1">
    <source>
        <dbReference type="ARBA" id="ARBA00008558"/>
    </source>
</evidence>
<dbReference type="PANTHER" id="PTHR15108">
    <property type="entry name" value="N-ACYLGLUCOSAMINE-2-EPIMERASE"/>
    <property type="match status" value="1"/>
</dbReference>
<reference evidence="3" key="1">
    <citation type="journal article" date="2014" name="Int. J. Syst. Evol. Microbiol.">
        <title>Complete genome sequence of Corynebacterium casei LMG S-19264T (=DSM 44701T), isolated from a smear-ripened cheese.</title>
        <authorList>
            <consortium name="US DOE Joint Genome Institute (JGI-PGF)"/>
            <person name="Walter F."/>
            <person name="Albersmeier A."/>
            <person name="Kalinowski J."/>
            <person name="Ruckert C."/>
        </authorList>
    </citation>
    <scope>NUCLEOTIDE SEQUENCE</scope>
    <source>
        <strain evidence="3">CGMCC 1.12360</strain>
    </source>
</reference>
<evidence type="ECO:0000313" key="4">
    <source>
        <dbReference type="Proteomes" id="UP000602050"/>
    </source>
</evidence>
<dbReference type="Gene3D" id="1.50.10.10">
    <property type="match status" value="1"/>
</dbReference>
<dbReference type="AlphaFoldDB" id="A0A8J2TPG7"/>
<dbReference type="EMBL" id="BMEV01000069">
    <property type="protein sequence ID" value="GFZ86690.1"/>
    <property type="molecule type" value="Genomic_DNA"/>
</dbReference>
<accession>A0A8J2TPG7</accession>
<dbReference type="RefSeq" id="WP_188393063.1">
    <property type="nucleotide sequence ID" value="NZ_BMEV01000069.1"/>
</dbReference>
<dbReference type="SUPFAM" id="SSF48208">
    <property type="entry name" value="Six-hairpin glycosidases"/>
    <property type="match status" value="1"/>
</dbReference>
<dbReference type="InterPro" id="IPR010819">
    <property type="entry name" value="AGE/CE"/>
</dbReference>
<sequence>MDRKQLRQKYIEHLTKDFIPFWEKAIDAQYGGVFTCFSNDGSELVSEHKYTWSQGRFLWVMEALLSLQDEGLISLNDKWRANFEKTYQFLVHHTRMENGHIVFAVKRNGEKMADQMDTSIFADCFFVIGVSAYARYTKDREAFALAYETYELIKERIRTRNFRSEPYPVDKAYTSHSIPMILINVAEELFTAANILHDPRKETLKTDMNKFLEQILQLTTEERIIEMKHENPAVENLLTAHLNPGHTLESIWFMIHSMQRTDHPEYYSIVQKLERIASYAIDKGWDDVYGGLFRFVHKDGGKPRGTEEGSTLEKLIIDTWDMKLWWPHSEALYTTLLLYDITGKIKWANTYAKMEDYVFATFPNYDKTIGEWIQIRNRQGEPMEKVVALPVKDPFHIIRNFILIIRLLGEHDAPRKI</sequence>
<dbReference type="InterPro" id="IPR012341">
    <property type="entry name" value="6hp_glycosidase-like_sf"/>
</dbReference>
<organism evidence="3 4">
    <name type="scientific">Compostibacillus humi</name>
    <dbReference type="NCBI Taxonomy" id="1245525"/>
    <lineage>
        <taxon>Bacteria</taxon>
        <taxon>Bacillati</taxon>
        <taxon>Bacillota</taxon>
        <taxon>Bacilli</taxon>
        <taxon>Bacillales</taxon>
        <taxon>Bacillaceae</taxon>
        <taxon>Compostibacillus</taxon>
    </lineage>
</organism>
<gene>
    <name evidence="3" type="ORF">GCM10010978_28210</name>
</gene>
<comment type="caution">
    <text evidence="3">The sequence shown here is derived from an EMBL/GenBank/DDBJ whole genome shotgun (WGS) entry which is preliminary data.</text>
</comment>
<reference evidence="3" key="2">
    <citation type="submission" date="2020-09" db="EMBL/GenBank/DDBJ databases">
        <authorList>
            <person name="Sun Q."/>
            <person name="Zhou Y."/>
        </authorList>
    </citation>
    <scope>NUCLEOTIDE SEQUENCE</scope>
    <source>
        <strain evidence="3">CGMCC 1.12360</strain>
    </source>
</reference>
<keyword evidence="2" id="KW-0413">Isomerase</keyword>